<evidence type="ECO:0000313" key="2">
    <source>
        <dbReference type="Proteomes" id="UP001054945"/>
    </source>
</evidence>
<dbReference type="EMBL" id="BPLR01009603">
    <property type="protein sequence ID" value="GIY33186.1"/>
    <property type="molecule type" value="Genomic_DNA"/>
</dbReference>
<dbReference type="AlphaFoldDB" id="A0AAV4SJ05"/>
<protein>
    <submittedName>
        <fullName evidence="1">Uncharacterized protein</fullName>
    </submittedName>
</protein>
<sequence>MKWEGDCGTFSVLFPLPFSIPSQWALGTVKVVVKLKEKGVGVGEKRSRKSRSSSILPFPHKSLGWKIVRIPGILSLPFRGWRSCSALSVPPSAFQEIQYQDTRGRRYCCVKSTPGGMEGGK</sequence>
<proteinExistence type="predicted"/>
<evidence type="ECO:0000313" key="1">
    <source>
        <dbReference type="EMBL" id="GIY33186.1"/>
    </source>
</evidence>
<gene>
    <name evidence="1" type="ORF">CEXT_12221</name>
</gene>
<accession>A0AAV4SJ05</accession>
<keyword evidence="2" id="KW-1185">Reference proteome</keyword>
<name>A0AAV4SJ05_CAEEX</name>
<organism evidence="1 2">
    <name type="scientific">Caerostris extrusa</name>
    <name type="common">Bark spider</name>
    <name type="synonym">Caerostris bankana</name>
    <dbReference type="NCBI Taxonomy" id="172846"/>
    <lineage>
        <taxon>Eukaryota</taxon>
        <taxon>Metazoa</taxon>
        <taxon>Ecdysozoa</taxon>
        <taxon>Arthropoda</taxon>
        <taxon>Chelicerata</taxon>
        <taxon>Arachnida</taxon>
        <taxon>Araneae</taxon>
        <taxon>Araneomorphae</taxon>
        <taxon>Entelegynae</taxon>
        <taxon>Araneoidea</taxon>
        <taxon>Araneidae</taxon>
        <taxon>Caerostris</taxon>
    </lineage>
</organism>
<comment type="caution">
    <text evidence="1">The sequence shown here is derived from an EMBL/GenBank/DDBJ whole genome shotgun (WGS) entry which is preliminary data.</text>
</comment>
<dbReference type="Proteomes" id="UP001054945">
    <property type="component" value="Unassembled WGS sequence"/>
</dbReference>
<reference evidence="1 2" key="1">
    <citation type="submission" date="2021-06" db="EMBL/GenBank/DDBJ databases">
        <title>Caerostris extrusa draft genome.</title>
        <authorList>
            <person name="Kono N."/>
            <person name="Arakawa K."/>
        </authorList>
    </citation>
    <scope>NUCLEOTIDE SEQUENCE [LARGE SCALE GENOMIC DNA]</scope>
</reference>